<reference evidence="1" key="1">
    <citation type="submission" date="2020-10" db="EMBL/GenBank/DDBJ databases">
        <title>Genome sequence of the unusual species of purple photosynthetic bacteria, Phaeovibrio sulfidiphilus DSM 23193, type strain.</title>
        <authorList>
            <person name="Kyndt J.A."/>
            <person name="Meyer T.E."/>
        </authorList>
    </citation>
    <scope>NUCLEOTIDE SEQUENCE</scope>
    <source>
        <strain evidence="1">DSM 23193</strain>
    </source>
</reference>
<dbReference type="Proteomes" id="UP000631034">
    <property type="component" value="Unassembled WGS sequence"/>
</dbReference>
<sequence length="304" mass="32453">MTALSAGLPLFPRGLAEIAGDYDAILLDLWGVVHDGERPYPGAVDTLEALARLSKPVCLLSNAPRLGGVVVEAMERMGIARSLYTAILTSGDVVNHALVARSEPEFRALGDRCFFIGPERDWNLLDGTGIAPVTREQDADFVLCTGPVDLTETEEDYRPVLEACARRRLPMVCANPDKAVVRAGKRVMCAGALASVYESLGCPVIWRGKPEVHIFHEAVRLLLGDTGSGRVLMVGDGLHTDIPGARDAGIDAAFVAGGLNAADLGTRHGDRPDPARVLALLDAHGLSPRVVLPALVWQDTCGFY</sequence>
<dbReference type="Pfam" id="PF13242">
    <property type="entry name" value="Hydrolase_like"/>
    <property type="match status" value="1"/>
</dbReference>
<evidence type="ECO:0000313" key="1">
    <source>
        <dbReference type="EMBL" id="MBE1237159.1"/>
    </source>
</evidence>
<dbReference type="InterPro" id="IPR006357">
    <property type="entry name" value="HAD-SF_hydro_IIA"/>
</dbReference>
<evidence type="ECO:0000313" key="2">
    <source>
        <dbReference type="Proteomes" id="UP000631034"/>
    </source>
</evidence>
<dbReference type="InterPro" id="IPR036412">
    <property type="entry name" value="HAD-like_sf"/>
</dbReference>
<comment type="caution">
    <text evidence="1">The sequence shown here is derived from an EMBL/GenBank/DDBJ whole genome shotgun (WGS) entry which is preliminary data.</text>
</comment>
<dbReference type="GO" id="GO:0005737">
    <property type="term" value="C:cytoplasm"/>
    <property type="evidence" value="ECO:0007669"/>
    <property type="project" value="TreeGrafter"/>
</dbReference>
<dbReference type="NCBIfam" id="TIGR01459">
    <property type="entry name" value="HAD-SF-IIA-hyp4"/>
    <property type="match status" value="1"/>
</dbReference>
<dbReference type="Pfam" id="PF13344">
    <property type="entry name" value="Hydrolase_6"/>
    <property type="match status" value="1"/>
</dbReference>
<dbReference type="EMBL" id="JACZHT010000003">
    <property type="protein sequence ID" value="MBE1237159.1"/>
    <property type="molecule type" value="Genomic_DNA"/>
</dbReference>
<dbReference type="InterPro" id="IPR023214">
    <property type="entry name" value="HAD_sf"/>
</dbReference>
<organism evidence="1 2">
    <name type="scientific">Phaeovibrio sulfidiphilus</name>
    <dbReference type="NCBI Taxonomy" id="1220600"/>
    <lineage>
        <taxon>Bacteria</taxon>
        <taxon>Pseudomonadati</taxon>
        <taxon>Pseudomonadota</taxon>
        <taxon>Alphaproteobacteria</taxon>
        <taxon>Rhodospirillales</taxon>
        <taxon>Rhodospirillaceae</taxon>
        <taxon>Phaeovibrio</taxon>
    </lineage>
</organism>
<protein>
    <submittedName>
        <fullName evidence="1">TIGR01459 family HAD-type hydrolase</fullName>
    </submittedName>
</protein>
<dbReference type="CDD" id="cd07525">
    <property type="entry name" value="HAD_like"/>
    <property type="match status" value="1"/>
</dbReference>
<proteinExistence type="predicted"/>
<dbReference type="AlphaFoldDB" id="A0A8J7CDM9"/>
<dbReference type="PANTHER" id="PTHR19288">
    <property type="entry name" value="4-NITROPHENYLPHOSPHATASE-RELATED"/>
    <property type="match status" value="1"/>
</dbReference>
<dbReference type="GO" id="GO:0016791">
    <property type="term" value="F:phosphatase activity"/>
    <property type="evidence" value="ECO:0007669"/>
    <property type="project" value="TreeGrafter"/>
</dbReference>
<name>A0A8J7CDM9_9PROT</name>
<keyword evidence="1" id="KW-0378">Hydrolase</keyword>
<dbReference type="InterPro" id="IPR006356">
    <property type="entry name" value="HAD-SF_hydro_IIA_hyp3"/>
</dbReference>
<dbReference type="SUPFAM" id="SSF56784">
    <property type="entry name" value="HAD-like"/>
    <property type="match status" value="1"/>
</dbReference>
<gene>
    <name evidence="1" type="ORF">IHV25_05795</name>
</gene>
<dbReference type="Gene3D" id="3.40.50.1000">
    <property type="entry name" value="HAD superfamily/HAD-like"/>
    <property type="match status" value="2"/>
</dbReference>
<dbReference type="RefSeq" id="WP_192534160.1">
    <property type="nucleotide sequence ID" value="NZ_JACZHT010000003.1"/>
</dbReference>
<keyword evidence="2" id="KW-1185">Reference proteome</keyword>
<dbReference type="NCBIfam" id="TIGR01460">
    <property type="entry name" value="HAD-SF-IIA"/>
    <property type="match status" value="1"/>
</dbReference>
<accession>A0A8J7CDM9</accession>
<dbReference type="PANTHER" id="PTHR19288:SF90">
    <property type="entry name" value="OS08G0542600 PROTEIN"/>
    <property type="match status" value="1"/>
</dbReference>